<reference evidence="3" key="4">
    <citation type="submission" date="2019-03" db="UniProtKB">
        <authorList>
            <consortium name="EnsemblPlants"/>
        </authorList>
    </citation>
    <scope>IDENTIFICATION</scope>
</reference>
<dbReference type="Pfam" id="PF13952">
    <property type="entry name" value="DUF4216"/>
    <property type="match status" value="1"/>
</dbReference>
<keyword evidence="4" id="KW-1185">Reference proteome</keyword>
<dbReference type="InterPro" id="IPR025312">
    <property type="entry name" value="DUF4216"/>
</dbReference>
<dbReference type="EnsemblPlants" id="AET3Gv21031900.1">
    <property type="protein sequence ID" value="AET3Gv21031900.1"/>
    <property type="gene ID" value="AET3Gv21031900"/>
</dbReference>
<reference evidence="4" key="2">
    <citation type="journal article" date="2017" name="Nat. Plants">
        <title>The Aegilops tauschii genome reveals multiple impacts of transposons.</title>
        <authorList>
            <person name="Zhao G."/>
            <person name="Zou C."/>
            <person name="Li K."/>
            <person name="Wang K."/>
            <person name="Li T."/>
            <person name="Gao L."/>
            <person name="Zhang X."/>
            <person name="Wang H."/>
            <person name="Yang Z."/>
            <person name="Liu X."/>
            <person name="Jiang W."/>
            <person name="Mao L."/>
            <person name="Kong X."/>
            <person name="Jiao Y."/>
            <person name="Jia J."/>
        </authorList>
    </citation>
    <scope>NUCLEOTIDE SEQUENCE [LARGE SCALE GENOMIC DNA]</scope>
    <source>
        <strain evidence="4">cv. AL8/78</strain>
    </source>
</reference>
<evidence type="ECO:0000256" key="1">
    <source>
        <dbReference type="SAM" id="MobiDB-lite"/>
    </source>
</evidence>
<feature type="domain" description="DUF4216" evidence="2">
    <location>
        <begin position="45"/>
        <end position="118"/>
    </location>
</feature>
<name>A0A453GIL3_AEGTS</name>
<evidence type="ECO:0000313" key="3">
    <source>
        <dbReference type="EnsemblPlants" id="AET3Gv21031900.1"/>
    </source>
</evidence>
<proteinExistence type="predicted"/>
<dbReference type="STRING" id="200361.A0A453GIL3"/>
<feature type="compositionally biased region" description="Acidic residues" evidence="1">
    <location>
        <begin position="135"/>
        <end position="151"/>
    </location>
</feature>
<dbReference type="Proteomes" id="UP000015105">
    <property type="component" value="Chromosome 3D"/>
</dbReference>
<protein>
    <recommendedName>
        <fullName evidence="2">DUF4216 domain-containing protein</fullName>
    </recommendedName>
</protein>
<dbReference type="Gramene" id="AET3Gv21031900.1">
    <property type="protein sequence ID" value="AET3Gv21031900.1"/>
    <property type="gene ID" value="AET3Gv21031900"/>
</dbReference>
<dbReference type="PANTHER" id="PTHR48258:SF4">
    <property type="entry name" value="DUF4216 DOMAIN-CONTAINING PROTEIN"/>
    <property type="match status" value="1"/>
</dbReference>
<sequence>MNGFRYHVQSRDRHLCTQNSGVAVLSEQGDNGNTVEYYGILTEIVELQYLGGRRVTLFRCNWIDVFDKEHGMKKDNKHGIISLNLHRLLLTYEPFVLASQVSQVFFVKDNLIKGWHAVVKNPSRHAYSVRHGQSDDEASEAEPDNGDEDDLLQNSTSTSRRKRTT</sequence>
<evidence type="ECO:0000313" key="4">
    <source>
        <dbReference type="Proteomes" id="UP000015105"/>
    </source>
</evidence>
<dbReference type="PANTHER" id="PTHR48258">
    <property type="entry name" value="DUF4218 DOMAIN-CONTAINING PROTEIN-RELATED"/>
    <property type="match status" value="1"/>
</dbReference>
<evidence type="ECO:0000259" key="2">
    <source>
        <dbReference type="Pfam" id="PF13952"/>
    </source>
</evidence>
<organism evidence="3 4">
    <name type="scientific">Aegilops tauschii subsp. strangulata</name>
    <name type="common">Goatgrass</name>
    <dbReference type="NCBI Taxonomy" id="200361"/>
    <lineage>
        <taxon>Eukaryota</taxon>
        <taxon>Viridiplantae</taxon>
        <taxon>Streptophyta</taxon>
        <taxon>Embryophyta</taxon>
        <taxon>Tracheophyta</taxon>
        <taxon>Spermatophyta</taxon>
        <taxon>Magnoliopsida</taxon>
        <taxon>Liliopsida</taxon>
        <taxon>Poales</taxon>
        <taxon>Poaceae</taxon>
        <taxon>BOP clade</taxon>
        <taxon>Pooideae</taxon>
        <taxon>Triticodae</taxon>
        <taxon>Triticeae</taxon>
        <taxon>Triticinae</taxon>
        <taxon>Aegilops</taxon>
    </lineage>
</organism>
<dbReference type="AlphaFoldDB" id="A0A453GIL3"/>
<reference evidence="3" key="5">
    <citation type="journal article" date="2021" name="G3 (Bethesda)">
        <title>Aegilops tauschii genome assembly Aet v5.0 features greater sequence contiguity and improved annotation.</title>
        <authorList>
            <person name="Wang L."/>
            <person name="Zhu T."/>
            <person name="Rodriguez J.C."/>
            <person name="Deal K.R."/>
            <person name="Dubcovsky J."/>
            <person name="McGuire P.E."/>
            <person name="Lux T."/>
            <person name="Spannagl M."/>
            <person name="Mayer K.F.X."/>
            <person name="Baldrich P."/>
            <person name="Meyers B.C."/>
            <person name="Huo N."/>
            <person name="Gu Y.Q."/>
            <person name="Zhou H."/>
            <person name="Devos K.M."/>
            <person name="Bennetzen J.L."/>
            <person name="Unver T."/>
            <person name="Budak H."/>
            <person name="Gulick P.J."/>
            <person name="Galiba G."/>
            <person name="Kalapos B."/>
            <person name="Nelson D.R."/>
            <person name="Li P."/>
            <person name="You F.M."/>
            <person name="Luo M.C."/>
            <person name="Dvorak J."/>
        </authorList>
    </citation>
    <scope>NUCLEOTIDE SEQUENCE [LARGE SCALE GENOMIC DNA]</scope>
    <source>
        <strain evidence="3">cv. AL8/78</strain>
    </source>
</reference>
<reference evidence="4" key="1">
    <citation type="journal article" date="2014" name="Science">
        <title>Ancient hybridizations among the ancestral genomes of bread wheat.</title>
        <authorList>
            <consortium name="International Wheat Genome Sequencing Consortium,"/>
            <person name="Marcussen T."/>
            <person name="Sandve S.R."/>
            <person name="Heier L."/>
            <person name="Spannagl M."/>
            <person name="Pfeifer M."/>
            <person name="Jakobsen K.S."/>
            <person name="Wulff B.B."/>
            <person name="Steuernagel B."/>
            <person name="Mayer K.F."/>
            <person name="Olsen O.A."/>
        </authorList>
    </citation>
    <scope>NUCLEOTIDE SEQUENCE [LARGE SCALE GENOMIC DNA]</scope>
    <source>
        <strain evidence="4">cv. AL8/78</strain>
    </source>
</reference>
<reference evidence="3" key="3">
    <citation type="journal article" date="2017" name="Nature">
        <title>Genome sequence of the progenitor of the wheat D genome Aegilops tauschii.</title>
        <authorList>
            <person name="Luo M.C."/>
            <person name="Gu Y.Q."/>
            <person name="Puiu D."/>
            <person name="Wang H."/>
            <person name="Twardziok S.O."/>
            <person name="Deal K.R."/>
            <person name="Huo N."/>
            <person name="Zhu T."/>
            <person name="Wang L."/>
            <person name="Wang Y."/>
            <person name="McGuire P.E."/>
            <person name="Liu S."/>
            <person name="Long H."/>
            <person name="Ramasamy R.K."/>
            <person name="Rodriguez J.C."/>
            <person name="Van S.L."/>
            <person name="Yuan L."/>
            <person name="Wang Z."/>
            <person name="Xia Z."/>
            <person name="Xiao L."/>
            <person name="Anderson O.D."/>
            <person name="Ouyang S."/>
            <person name="Liang Y."/>
            <person name="Zimin A.V."/>
            <person name="Pertea G."/>
            <person name="Qi P."/>
            <person name="Bennetzen J.L."/>
            <person name="Dai X."/>
            <person name="Dawson M.W."/>
            <person name="Muller H.G."/>
            <person name="Kugler K."/>
            <person name="Rivarola-Duarte L."/>
            <person name="Spannagl M."/>
            <person name="Mayer K.F.X."/>
            <person name="Lu F.H."/>
            <person name="Bevan M.W."/>
            <person name="Leroy P."/>
            <person name="Li P."/>
            <person name="You F.M."/>
            <person name="Sun Q."/>
            <person name="Liu Z."/>
            <person name="Lyons E."/>
            <person name="Wicker T."/>
            <person name="Salzberg S.L."/>
            <person name="Devos K.M."/>
            <person name="Dvorak J."/>
        </authorList>
    </citation>
    <scope>NUCLEOTIDE SEQUENCE [LARGE SCALE GENOMIC DNA]</scope>
    <source>
        <strain evidence="3">cv. AL8/78</strain>
    </source>
</reference>
<feature type="region of interest" description="Disordered" evidence="1">
    <location>
        <begin position="126"/>
        <end position="165"/>
    </location>
</feature>
<accession>A0A453GIL3</accession>